<dbReference type="InterPro" id="IPR036097">
    <property type="entry name" value="HisK_dim/P_sf"/>
</dbReference>
<feature type="coiled-coil region" evidence="7">
    <location>
        <begin position="261"/>
        <end position="290"/>
    </location>
</feature>
<evidence type="ECO:0000256" key="2">
    <source>
        <dbReference type="ARBA" id="ARBA00012438"/>
    </source>
</evidence>
<protein>
    <recommendedName>
        <fullName evidence="2">histidine kinase</fullName>
        <ecNumber evidence="2">2.7.13.3</ecNumber>
    </recommendedName>
</protein>
<evidence type="ECO:0000313" key="13">
    <source>
        <dbReference type="EMBL" id="RCJ36747.1"/>
    </source>
</evidence>
<dbReference type="InterPro" id="IPR003594">
    <property type="entry name" value="HATPase_dom"/>
</dbReference>
<reference evidence="14" key="1">
    <citation type="submission" date="2016-04" db="EMBL/GenBank/DDBJ databases">
        <authorList>
            <person name="Tabuchi Yagui T.R."/>
        </authorList>
    </citation>
    <scope>NUCLEOTIDE SEQUENCE [LARGE SCALE GENOMIC DNA]</scope>
</reference>
<dbReference type="PROSITE" id="PS50112">
    <property type="entry name" value="PAS"/>
    <property type="match status" value="1"/>
</dbReference>
<dbReference type="AlphaFoldDB" id="A0A367RJK4"/>
<organism evidence="13 14">
    <name type="scientific">Nostoc punctiforme NIES-2108</name>
    <dbReference type="NCBI Taxonomy" id="1356359"/>
    <lineage>
        <taxon>Bacteria</taxon>
        <taxon>Bacillati</taxon>
        <taxon>Cyanobacteriota</taxon>
        <taxon>Cyanophyceae</taxon>
        <taxon>Nostocales</taxon>
        <taxon>Nostocaceae</taxon>
        <taxon>Nostoc</taxon>
    </lineage>
</organism>
<feature type="region of interest" description="Disordered" evidence="8">
    <location>
        <begin position="468"/>
        <end position="511"/>
    </location>
</feature>
<dbReference type="Gene3D" id="1.10.287.130">
    <property type="match status" value="1"/>
</dbReference>
<keyword evidence="5" id="KW-0902">Two-component regulatory system</keyword>
<evidence type="ECO:0000259" key="9">
    <source>
        <dbReference type="PROSITE" id="PS50109"/>
    </source>
</evidence>
<dbReference type="InterPro" id="IPR000700">
    <property type="entry name" value="PAS-assoc_C"/>
</dbReference>
<feature type="domain" description="Histidine kinase" evidence="9">
    <location>
        <begin position="300"/>
        <end position="594"/>
    </location>
</feature>
<dbReference type="InterPro" id="IPR011006">
    <property type="entry name" value="CheY-like_superfamily"/>
</dbReference>
<feature type="domain" description="Response regulatory" evidence="10">
    <location>
        <begin position="8"/>
        <end position="125"/>
    </location>
</feature>
<keyword evidence="7" id="KW-0175">Coiled coil</keyword>
<evidence type="ECO:0000256" key="6">
    <source>
        <dbReference type="PROSITE-ProRule" id="PRU00169"/>
    </source>
</evidence>
<dbReference type="InterPro" id="IPR005467">
    <property type="entry name" value="His_kinase_dom"/>
</dbReference>
<dbReference type="GO" id="GO:0000155">
    <property type="term" value="F:phosphorelay sensor kinase activity"/>
    <property type="evidence" value="ECO:0007669"/>
    <property type="project" value="InterPro"/>
</dbReference>
<evidence type="ECO:0000313" key="14">
    <source>
        <dbReference type="Proteomes" id="UP000252085"/>
    </source>
</evidence>
<dbReference type="Pfam" id="PF02518">
    <property type="entry name" value="HATPase_c"/>
    <property type="match status" value="2"/>
</dbReference>
<dbReference type="InterPro" id="IPR003661">
    <property type="entry name" value="HisK_dim/P_dom"/>
</dbReference>
<dbReference type="InterPro" id="IPR001610">
    <property type="entry name" value="PAC"/>
</dbReference>
<evidence type="ECO:0000259" key="12">
    <source>
        <dbReference type="PROSITE" id="PS50113"/>
    </source>
</evidence>
<dbReference type="SUPFAM" id="SSF47384">
    <property type="entry name" value="Homodimeric domain of signal transducing histidine kinase"/>
    <property type="match status" value="1"/>
</dbReference>
<keyword evidence="4 13" id="KW-0418">Kinase</keyword>
<feature type="modified residue" description="4-aspartylphosphate" evidence="6">
    <location>
        <position position="57"/>
    </location>
</feature>
<keyword evidence="3 6" id="KW-0597">Phosphoprotein</keyword>
<dbReference type="PROSITE" id="PS50109">
    <property type="entry name" value="HIS_KIN"/>
    <property type="match status" value="1"/>
</dbReference>
<dbReference type="InterPro" id="IPR000014">
    <property type="entry name" value="PAS"/>
</dbReference>
<dbReference type="SMART" id="SM00086">
    <property type="entry name" value="PAC"/>
    <property type="match status" value="1"/>
</dbReference>
<evidence type="ECO:0000259" key="10">
    <source>
        <dbReference type="PROSITE" id="PS50110"/>
    </source>
</evidence>
<feature type="domain" description="PAS" evidence="11">
    <location>
        <begin position="151"/>
        <end position="208"/>
    </location>
</feature>
<dbReference type="SMART" id="SM00448">
    <property type="entry name" value="REC"/>
    <property type="match status" value="2"/>
</dbReference>
<evidence type="ECO:0000256" key="1">
    <source>
        <dbReference type="ARBA" id="ARBA00000085"/>
    </source>
</evidence>
<dbReference type="InterPro" id="IPR001789">
    <property type="entry name" value="Sig_transdc_resp-reg_receiver"/>
</dbReference>
<dbReference type="SUPFAM" id="SSF55874">
    <property type="entry name" value="ATPase domain of HSP90 chaperone/DNA topoisomerase II/histidine kinase"/>
    <property type="match status" value="1"/>
</dbReference>
<dbReference type="Gene3D" id="3.30.450.20">
    <property type="entry name" value="PAS domain"/>
    <property type="match status" value="1"/>
</dbReference>
<dbReference type="CDD" id="cd00082">
    <property type="entry name" value="HisKA"/>
    <property type="match status" value="1"/>
</dbReference>
<proteinExistence type="predicted"/>
<dbReference type="PROSITE" id="PS50113">
    <property type="entry name" value="PAC"/>
    <property type="match status" value="1"/>
</dbReference>
<comment type="catalytic activity">
    <reaction evidence="1">
        <text>ATP + protein L-histidine = ADP + protein N-phospho-L-histidine.</text>
        <dbReference type="EC" id="2.7.13.3"/>
    </reaction>
</comment>
<evidence type="ECO:0000256" key="4">
    <source>
        <dbReference type="ARBA" id="ARBA00022777"/>
    </source>
</evidence>
<dbReference type="PRINTS" id="PR00344">
    <property type="entry name" value="BCTRLSENSOR"/>
</dbReference>
<evidence type="ECO:0000256" key="5">
    <source>
        <dbReference type="ARBA" id="ARBA00023012"/>
    </source>
</evidence>
<dbReference type="CDD" id="cd00130">
    <property type="entry name" value="PAS"/>
    <property type="match status" value="1"/>
</dbReference>
<keyword evidence="4 13" id="KW-0808">Transferase</keyword>
<feature type="domain" description="PAC" evidence="12">
    <location>
        <begin position="224"/>
        <end position="276"/>
    </location>
</feature>
<dbReference type="SMART" id="SM00387">
    <property type="entry name" value="HATPase_c"/>
    <property type="match status" value="1"/>
</dbReference>
<dbReference type="Gene3D" id="3.40.50.2300">
    <property type="match status" value="2"/>
</dbReference>
<dbReference type="InterPro" id="IPR036890">
    <property type="entry name" value="HATPase_C_sf"/>
</dbReference>
<evidence type="ECO:0000259" key="11">
    <source>
        <dbReference type="PROSITE" id="PS50112"/>
    </source>
</evidence>
<dbReference type="Pfam" id="PF08447">
    <property type="entry name" value="PAS_3"/>
    <property type="match status" value="1"/>
</dbReference>
<feature type="domain" description="Response regulatory" evidence="10">
    <location>
        <begin position="619"/>
        <end position="737"/>
    </location>
</feature>
<dbReference type="CDD" id="cd17580">
    <property type="entry name" value="REC_2_DhkD-like"/>
    <property type="match status" value="1"/>
</dbReference>
<gene>
    <name evidence="13" type="ORF">A6769_14675</name>
</gene>
<dbReference type="PANTHER" id="PTHR43547">
    <property type="entry name" value="TWO-COMPONENT HISTIDINE KINASE"/>
    <property type="match status" value="1"/>
</dbReference>
<evidence type="ECO:0000256" key="7">
    <source>
        <dbReference type="SAM" id="Coils"/>
    </source>
</evidence>
<dbReference type="PANTHER" id="PTHR43547:SF2">
    <property type="entry name" value="HYBRID SIGNAL TRANSDUCTION HISTIDINE KINASE C"/>
    <property type="match status" value="1"/>
</dbReference>
<dbReference type="InterPro" id="IPR004358">
    <property type="entry name" value="Sig_transdc_His_kin-like_C"/>
</dbReference>
<dbReference type="SMART" id="SM00091">
    <property type="entry name" value="PAS"/>
    <property type="match status" value="1"/>
</dbReference>
<dbReference type="PROSITE" id="PS50110">
    <property type="entry name" value="RESPONSE_REGULATORY"/>
    <property type="match status" value="2"/>
</dbReference>
<dbReference type="InterPro" id="IPR013655">
    <property type="entry name" value="PAS_fold_3"/>
</dbReference>
<evidence type="ECO:0000256" key="8">
    <source>
        <dbReference type="SAM" id="MobiDB-lite"/>
    </source>
</evidence>
<accession>A0A367RJK4</accession>
<name>A0A367RJK4_NOSPU</name>
<dbReference type="Proteomes" id="UP000252085">
    <property type="component" value="Unassembled WGS sequence"/>
</dbReference>
<dbReference type="InterPro" id="IPR035965">
    <property type="entry name" value="PAS-like_dom_sf"/>
</dbReference>
<sequence>MQMEPKVNILLVDDKLENLLALEAILEKLGENLVRATSGEEALRCLLHQDFAVILLDVQMPGMDGFETATLIRNRGRSRHTPIIFLTAFSTSDQMLFKGYALGAVDYLLKPLDPNILTSKVTVFVELFKKTEAVKQQTAQLVAVNTELRQSEERFRSLSTCSPVGIFETDTEGDCKYTNPRYQVICGLKAAESLEKKWLESVHPEDKERAIASWSAYICEGREYSEEFRFQAAHGNIRWVQVRSSPMLSSQGDLLGYVGTLEDITERKQAEEVRAQVIREQTARQEAEAANRMKDEFLAVLSHELRTPLTSMLGWSKILRAKKLDEKATSRALEAIERNAISQMQLIEDILDVSRIIRGQLRLNVSAVNLISVMEAALEAVRPLAEPKDIQLSTVLDTSIGSVYGDPARLQQIVWNLLTNAIKFTPKGGRVEVRLSKHFGLPISGFPTERYANGVSFTSTSFSTTQSNDFGLESHSENLDSSNTEESNNLKSVLENSDGREPNLKLSAKSQNSKSQYAQIQVIDTGIGISSEFLPKVFERFRQADSTTTRSHNGLGLGLAIVRHLVELHKGTIFAQSSGSGQGATFTVRLPLLQDNRGNREATGKSSSPIASTPLAGLRVLVVDDEADTRNFLSFMFEEYGAFATAVGSVDEALVVLEQAKPDIVISDIGMSEQDGYTLIRKLRSLEPEKGGRIPAIALTAYTREEDRLKALSAGFQQHLSKPIDPNKLIAAVANILELPIEVPVS</sequence>
<dbReference type="EMBL" id="LXQE01000147">
    <property type="protein sequence ID" value="RCJ36747.1"/>
    <property type="molecule type" value="Genomic_DNA"/>
</dbReference>
<dbReference type="NCBIfam" id="TIGR00229">
    <property type="entry name" value="sensory_box"/>
    <property type="match status" value="1"/>
</dbReference>
<dbReference type="EC" id="2.7.13.3" evidence="2"/>
<feature type="compositionally biased region" description="Polar residues" evidence="8">
    <location>
        <begin position="479"/>
        <end position="495"/>
    </location>
</feature>
<comment type="caution">
    <text evidence="13">The sequence shown here is derived from an EMBL/GenBank/DDBJ whole genome shotgun (WGS) entry which is preliminary data.</text>
</comment>
<dbReference type="Pfam" id="PF00512">
    <property type="entry name" value="HisKA"/>
    <property type="match status" value="1"/>
</dbReference>
<feature type="modified residue" description="4-aspartylphosphate" evidence="6">
    <location>
        <position position="668"/>
    </location>
</feature>
<dbReference type="Gene3D" id="3.30.565.10">
    <property type="entry name" value="Histidine kinase-like ATPase, C-terminal domain"/>
    <property type="match status" value="1"/>
</dbReference>
<dbReference type="Pfam" id="PF00072">
    <property type="entry name" value="Response_reg"/>
    <property type="match status" value="2"/>
</dbReference>
<dbReference type="SUPFAM" id="SSF52172">
    <property type="entry name" value="CheY-like"/>
    <property type="match status" value="2"/>
</dbReference>
<dbReference type="SMART" id="SM00388">
    <property type="entry name" value="HisKA"/>
    <property type="match status" value="1"/>
</dbReference>
<evidence type="ECO:0000256" key="3">
    <source>
        <dbReference type="ARBA" id="ARBA00022553"/>
    </source>
</evidence>
<dbReference type="SUPFAM" id="SSF55785">
    <property type="entry name" value="PYP-like sensor domain (PAS domain)"/>
    <property type="match status" value="1"/>
</dbReference>